<dbReference type="AlphaFoldDB" id="A0A1J5IMN5"/>
<accession>A0A1J5IMN5</accession>
<comment type="caution">
    <text evidence="1">The sequence shown here is derived from an EMBL/GenBank/DDBJ whole genome shotgun (WGS) entry which is preliminary data.</text>
</comment>
<evidence type="ECO:0008006" key="3">
    <source>
        <dbReference type="Google" id="ProtNLM"/>
    </source>
</evidence>
<gene>
    <name evidence="1" type="ORF">AUK40_01595</name>
</gene>
<evidence type="ECO:0000313" key="2">
    <source>
        <dbReference type="Proteomes" id="UP000183245"/>
    </source>
</evidence>
<reference evidence="1 2" key="1">
    <citation type="journal article" date="2016" name="Environ. Microbiol.">
        <title>Genomic resolution of a cold subsurface aquifer community provides metabolic insights for novel microbes adapted to high CO concentrations.</title>
        <authorList>
            <person name="Probst A.J."/>
            <person name="Castelle C.J."/>
            <person name="Singh A."/>
            <person name="Brown C.T."/>
            <person name="Anantharaman K."/>
            <person name="Sharon I."/>
            <person name="Hug L.A."/>
            <person name="Burstein D."/>
            <person name="Emerson J.B."/>
            <person name="Thomas B.C."/>
            <person name="Banfield J.F."/>
        </authorList>
    </citation>
    <scope>NUCLEOTIDE SEQUENCE [LARGE SCALE GENOMIC DNA]</scope>
    <source>
        <strain evidence="1">CG2_30_54_11</strain>
    </source>
</reference>
<proteinExistence type="predicted"/>
<protein>
    <recommendedName>
        <fullName evidence="3">DUF362 domain-containing protein</fullName>
    </recommendedName>
</protein>
<dbReference type="STRING" id="1817892.AUK40_01595"/>
<sequence>MYYRCTACQQTWYYPIDRCVFCHQPVTRVTPEKFTIRALTEVQIPSREHQKVPYTVLLLEDEHGQTHTRKTFQSYRVGETIEDTTAAASQRTVIATKIRYSLDEAADRLFRLMGPLSIENKSKIAILSSCTDSDPALLVLLVDHLLKNGAQTDNITIGERFADDKAITKAKKILAGHPLLSELELVNFSDEAHETIPFRRSLFDIPKRLIGSDLLITLTPLALQTAKENALISSHLAGVFPGQRGSNLQKIAELPFDNPILPKLLCLIDARVAAISDDQDNDRTQRTQLLFLGRDFKAMDKCMCKLFDVPEHTLLANSQYQLAGEEFDVIQSPV</sequence>
<evidence type="ECO:0000313" key="1">
    <source>
        <dbReference type="EMBL" id="OIP98413.1"/>
    </source>
</evidence>
<dbReference type="Proteomes" id="UP000183245">
    <property type="component" value="Unassembled WGS sequence"/>
</dbReference>
<name>A0A1J5IMN5_9BACT</name>
<organism evidence="1 2">
    <name type="scientific">Candidatus Wirthbacteria bacterium CG2_30_54_11</name>
    <dbReference type="NCBI Taxonomy" id="1817892"/>
    <lineage>
        <taxon>Bacteria</taxon>
        <taxon>Candidatus Wirthbacteria</taxon>
    </lineage>
</organism>
<dbReference type="EMBL" id="MNZT01000028">
    <property type="protein sequence ID" value="OIP98413.1"/>
    <property type="molecule type" value="Genomic_DNA"/>
</dbReference>